<sequence length="921" mass="103596">MEFQIEHPLMLLFLIPVLISLVLFWRKKKTKRKKEYVIISLRSIIYLLLILGLCMPSFLSPVKGTHTVFLVDQSDSVKRMEGEILSSINQAIKQKKEEDSYSIVTFSEKPKLERSFTNQQETIQQLSLNDSSQFTNIEEGLEFAANYIPEDRKGRIVLMTDGVETNGNSARQSTFYSGRNIEMDAMAFQSPYVEDVSLQSFHTPQSSFEGEAVPFQIGLEANVDTTATLHITQNNETIIKEEIAIAKGSNNYSYSIPLTDPGLYTFKAEIFPKADEIVENNISHSLTQVSGEPKVLMVDQEGEGDNVFRALDASGWKIDRIHPSLLPTTLSGFLAYESIIFHNVSGHLLSATQTELIETAVKDFGVGFTMTGGNESYGLGGYFQTPIEKILPVDMDVKGKKEIPSLGLIIVLDRSGSMMGEKFDLAKEAAARSVELLREEDTFGFIAFDTEAWTVVETEPIKNKDEVIETIRSTGLGGGTDIFPALNQAYQQLNEMDLKRKHIILLTDGQSNDGPYEEIIEEGLTNNVTLSTVAIGGDADTSLLEELAEIGTGRFYEVYEASAVPSILSRETALTTKTYIEDNPHVPTVYAGYDWSKRFESGTPFLNTYIATTLKSRAEQIISSEKEDPILARMNYGLGRTIAWTSDVSGAWSGGFPSWEEWTSFWNEMVTWSLPSYEQGAYDITTSVDGGSASVKVEAIEDLLMPVSISISNNKGQIIEDAKSKMVGPGQYEVEFSAIPDIYFLNITQEEEGETVSTFTSGMVVPFSTEFEQRPVNLELLESIASNQNGMLLQDPKDAFRPFHKNVYQSQTVWMPFIILAFFLLILEIFIRRFGLISLAFWKKGKQKEDKVKSERKWKAPVIKRKKEPLISSQPVKREEPKMEQLKEFKPRKETEDKPKQTKATEDRMNQLLKAKNRKRR</sequence>
<dbReference type="SUPFAM" id="SSF52317">
    <property type="entry name" value="Class I glutamine amidotransferase-like"/>
    <property type="match status" value="1"/>
</dbReference>
<comment type="caution">
    <text evidence="4">The sequence shown here is derived from an EMBL/GenBank/DDBJ whole genome shotgun (WGS) entry which is preliminary data.</text>
</comment>
<gene>
    <name evidence="4" type="ORF">FZC75_03235</name>
</gene>
<feature type="compositionally biased region" description="Basic and acidic residues" evidence="1">
    <location>
        <begin position="876"/>
        <end position="909"/>
    </location>
</feature>
<feature type="transmembrane region" description="Helical" evidence="2">
    <location>
        <begin position="37"/>
        <end position="59"/>
    </location>
</feature>
<keyword evidence="2" id="KW-1133">Transmembrane helix</keyword>
<dbReference type="InterPro" id="IPR036465">
    <property type="entry name" value="vWFA_dom_sf"/>
</dbReference>
<dbReference type="Pfam" id="PF13519">
    <property type="entry name" value="VWA_2"/>
    <property type="match status" value="1"/>
</dbReference>
<organism evidence="4 5">
    <name type="scientific">Sutcliffiella horikoshii</name>
    <dbReference type="NCBI Taxonomy" id="79883"/>
    <lineage>
        <taxon>Bacteria</taxon>
        <taxon>Bacillati</taxon>
        <taxon>Bacillota</taxon>
        <taxon>Bacilli</taxon>
        <taxon>Bacillales</taxon>
        <taxon>Bacillaceae</taxon>
        <taxon>Sutcliffiella</taxon>
    </lineage>
</organism>
<dbReference type="SMART" id="SM00327">
    <property type="entry name" value="VWA"/>
    <property type="match status" value="2"/>
</dbReference>
<dbReference type="Pfam" id="PF00092">
    <property type="entry name" value="VWA"/>
    <property type="match status" value="1"/>
</dbReference>
<evidence type="ECO:0000313" key="5">
    <source>
        <dbReference type="Proteomes" id="UP000324517"/>
    </source>
</evidence>
<name>A0A5D4TJ02_9BACI</name>
<accession>A0A5D4TJ02</accession>
<evidence type="ECO:0000313" key="4">
    <source>
        <dbReference type="EMBL" id="TYS74721.1"/>
    </source>
</evidence>
<feature type="transmembrane region" description="Helical" evidence="2">
    <location>
        <begin position="813"/>
        <end position="831"/>
    </location>
</feature>
<dbReference type="EMBL" id="VTET01000001">
    <property type="protein sequence ID" value="TYS74721.1"/>
    <property type="molecule type" value="Genomic_DNA"/>
</dbReference>
<dbReference type="PANTHER" id="PTHR37947:SF2">
    <property type="entry name" value="VON WILLEBRAND FACTOR TYPE A"/>
    <property type="match status" value="1"/>
</dbReference>
<keyword evidence="2" id="KW-0472">Membrane</keyword>
<dbReference type="InterPro" id="IPR002035">
    <property type="entry name" value="VWF_A"/>
</dbReference>
<evidence type="ECO:0000259" key="3">
    <source>
        <dbReference type="PROSITE" id="PS50234"/>
    </source>
</evidence>
<keyword evidence="2" id="KW-0812">Transmembrane</keyword>
<dbReference type="Gene3D" id="3.40.50.880">
    <property type="match status" value="1"/>
</dbReference>
<evidence type="ECO:0000256" key="2">
    <source>
        <dbReference type="SAM" id="Phobius"/>
    </source>
</evidence>
<dbReference type="Gene3D" id="3.40.50.410">
    <property type="entry name" value="von Willebrand factor, type A domain"/>
    <property type="match status" value="2"/>
</dbReference>
<evidence type="ECO:0000256" key="1">
    <source>
        <dbReference type="SAM" id="MobiDB-lite"/>
    </source>
</evidence>
<dbReference type="InterPro" id="IPR029062">
    <property type="entry name" value="Class_I_gatase-like"/>
</dbReference>
<feature type="region of interest" description="Disordered" evidence="1">
    <location>
        <begin position="865"/>
        <end position="921"/>
    </location>
</feature>
<reference evidence="4 5" key="1">
    <citation type="submission" date="2019-08" db="EMBL/GenBank/DDBJ databases">
        <title>Bacillus genomes from the desert of Cuatro Cienegas, Coahuila.</title>
        <authorList>
            <person name="Olmedo-Alvarez G."/>
        </authorList>
    </citation>
    <scope>NUCLEOTIDE SEQUENCE [LARGE SCALE GENOMIC DNA]</scope>
    <source>
        <strain evidence="4 5">CH98b_3T</strain>
    </source>
</reference>
<dbReference type="Proteomes" id="UP000324517">
    <property type="component" value="Unassembled WGS sequence"/>
</dbReference>
<feature type="transmembrane region" description="Helical" evidence="2">
    <location>
        <begin position="6"/>
        <end position="25"/>
    </location>
</feature>
<dbReference type="InterPro" id="IPR010768">
    <property type="entry name" value="GATase1-like"/>
</dbReference>
<dbReference type="OrthoDB" id="9781333at2"/>
<dbReference type="Pfam" id="PF07090">
    <property type="entry name" value="GATase1_like"/>
    <property type="match status" value="1"/>
</dbReference>
<dbReference type="PANTHER" id="PTHR37947">
    <property type="entry name" value="BLL2462 PROTEIN"/>
    <property type="match status" value="1"/>
</dbReference>
<dbReference type="CDD" id="cd00198">
    <property type="entry name" value="vWFA"/>
    <property type="match status" value="1"/>
</dbReference>
<proteinExistence type="predicted"/>
<feature type="domain" description="VWFA" evidence="3">
    <location>
        <begin position="407"/>
        <end position="571"/>
    </location>
</feature>
<dbReference type="SUPFAM" id="SSF53300">
    <property type="entry name" value="vWA-like"/>
    <property type="match status" value="2"/>
</dbReference>
<protein>
    <submittedName>
        <fullName evidence="4">VWA domain-containing protein</fullName>
    </submittedName>
</protein>
<dbReference type="RefSeq" id="WP_148978395.1">
    <property type="nucleotide sequence ID" value="NZ_JBNILM010000001.1"/>
</dbReference>
<dbReference type="AlphaFoldDB" id="A0A5D4TJ02"/>
<dbReference type="PROSITE" id="PS50234">
    <property type="entry name" value="VWFA"/>
    <property type="match status" value="1"/>
</dbReference>